<dbReference type="AlphaFoldDB" id="A0A4V6BGP9"/>
<dbReference type="EMBL" id="LBIA02000001">
    <property type="protein sequence ID" value="TKT73743.1"/>
    <property type="molecule type" value="Genomic_DNA"/>
</dbReference>
<organism evidence="7 8">
    <name type="scientific">Afipia massiliensis</name>
    <dbReference type="NCBI Taxonomy" id="211460"/>
    <lineage>
        <taxon>Bacteria</taxon>
        <taxon>Pseudomonadati</taxon>
        <taxon>Pseudomonadota</taxon>
        <taxon>Alphaproteobacteria</taxon>
        <taxon>Hyphomicrobiales</taxon>
        <taxon>Nitrobacteraceae</taxon>
        <taxon>Afipia</taxon>
    </lineage>
</organism>
<dbReference type="STRING" id="211460.YH63_20950"/>
<dbReference type="CDD" id="cd07185">
    <property type="entry name" value="OmpA_C-like"/>
    <property type="match status" value="1"/>
</dbReference>
<evidence type="ECO:0000313" key="8">
    <source>
        <dbReference type="Proteomes" id="UP000034832"/>
    </source>
</evidence>
<accession>A0A4V6BGP9</accession>
<feature type="signal peptide" evidence="5">
    <location>
        <begin position="1"/>
        <end position="31"/>
    </location>
</feature>
<keyword evidence="2 4" id="KW-0472">Membrane</keyword>
<dbReference type="PANTHER" id="PTHR30329">
    <property type="entry name" value="STATOR ELEMENT OF FLAGELLAR MOTOR COMPLEX"/>
    <property type="match status" value="1"/>
</dbReference>
<dbReference type="GO" id="GO:0009279">
    <property type="term" value="C:cell outer membrane"/>
    <property type="evidence" value="ECO:0007669"/>
    <property type="project" value="UniProtKB-SubCell"/>
</dbReference>
<dbReference type="PRINTS" id="PR01021">
    <property type="entry name" value="OMPADOMAIN"/>
</dbReference>
<evidence type="ECO:0000256" key="2">
    <source>
        <dbReference type="ARBA" id="ARBA00023136"/>
    </source>
</evidence>
<dbReference type="SUPFAM" id="SSF103088">
    <property type="entry name" value="OmpA-like"/>
    <property type="match status" value="1"/>
</dbReference>
<sequence length="217" mass="23299">MQNQLAGTDFVTRTALILALALAFCPASLYAQSLEDQIGTALQAKKPLTRSITAVPDPAAVAEKQIVDRLRARSISVEPAQAPTADERAQIADIARDKPAIDLEILFEFNSADISPKAVPALVALGNALSRQDLKGSVFFINGHTDAAGGADYNQMLSQRRANSVRRVLIEQYRLVPDTLIAAGFGKEQLKNPANPLGEENRRVQIVNTTVQAAAGR</sequence>
<dbReference type="InterPro" id="IPR036737">
    <property type="entry name" value="OmpA-like_sf"/>
</dbReference>
<dbReference type="PANTHER" id="PTHR30329:SF21">
    <property type="entry name" value="LIPOPROTEIN YIAD-RELATED"/>
    <property type="match status" value="1"/>
</dbReference>
<evidence type="ECO:0000256" key="4">
    <source>
        <dbReference type="PROSITE-ProRule" id="PRU00473"/>
    </source>
</evidence>
<evidence type="ECO:0000313" key="7">
    <source>
        <dbReference type="EMBL" id="TKT73743.1"/>
    </source>
</evidence>
<comment type="caution">
    <text evidence="7">The sequence shown here is derived from an EMBL/GenBank/DDBJ whole genome shotgun (WGS) entry which is preliminary data.</text>
</comment>
<evidence type="ECO:0000256" key="1">
    <source>
        <dbReference type="ARBA" id="ARBA00004442"/>
    </source>
</evidence>
<dbReference type="OrthoDB" id="9814546at2"/>
<keyword evidence="8" id="KW-1185">Reference proteome</keyword>
<gene>
    <name evidence="7" type="ORF">YH63_021220</name>
</gene>
<name>A0A4V6BGP9_9BRAD</name>
<dbReference type="Proteomes" id="UP000034832">
    <property type="component" value="Unassembled WGS sequence"/>
</dbReference>
<dbReference type="PROSITE" id="PS01068">
    <property type="entry name" value="OMPA_1"/>
    <property type="match status" value="1"/>
</dbReference>
<comment type="subcellular location">
    <subcellularLocation>
        <location evidence="1">Cell outer membrane</location>
    </subcellularLocation>
</comment>
<dbReference type="Pfam" id="PF00691">
    <property type="entry name" value="OmpA"/>
    <property type="match status" value="1"/>
</dbReference>
<evidence type="ECO:0000259" key="6">
    <source>
        <dbReference type="PROSITE" id="PS51123"/>
    </source>
</evidence>
<dbReference type="PROSITE" id="PS51123">
    <property type="entry name" value="OMPA_2"/>
    <property type="match status" value="1"/>
</dbReference>
<keyword evidence="3" id="KW-0998">Cell outer membrane</keyword>
<keyword evidence="5" id="KW-0732">Signal</keyword>
<dbReference type="InterPro" id="IPR006664">
    <property type="entry name" value="OMP_bac"/>
</dbReference>
<evidence type="ECO:0000256" key="5">
    <source>
        <dbReference type="SAM" id="SignalP"/>
    </source>
</evidence>
<dbReference type="InterPro" id="IPR006690">
    <property type="entry name" value="OMPA-like_CS"/>
</dbReference>
<evidence type="ECO:0000256" key="3">
    <source>
        <dbReference type="ARBA" id="ARBA00023237"/>
    </source>
</evidence>
<reference evidence="7" key="1">
    <citation type="submission" date="2019-04" db="EMBL/GenBank/DDBJ databases">
        <title>Whole genome sequencing of cave bacteria.</title>
        <authorList>
            <person name="Gan H.M."/>
            <person name="Barton H."/>
            <person name="Savka M.A."/>
        </authorList>
    </citation>
    <scope>NUCLEOTIDE SEQUENCE [LARGE SCALE GENOMIC DNA]</scope>
    <source>
        <strain evidence="7">LC387</strain>
    </source>
</reference>
<feature type="domain" description="OmpA-like" evidence="6">
    <location>
        <begin position="94"/>
        <end position="212"/>
    </location>
</feature>
<feature type="chain" id="PRO_5020254851" evidence="5">
    <location>
        <begin position="32"/>
        <end position="217"/>
    </location>
</feature>
<dbReference type="InterPro" id="IPR050330">
    <property type="entry name" value="Bact_OuterMem_StrucFunc"/>
</dbReference>
<dbReference type="InterPro" id="IPR006665">
    <property type="entry name" value="OmpA-like"/>
</dbReference>
<protein>
    <submittedName>
        <fullName evidence="7">OmpA family protein</fullName>
    </submittedName>
</protein>
<dbReference type="Gene3D" id="3.30.1330.60">
    <property type="entry name" value="OmpA-like domain"/>
    <property type="match status" value="1"/>
</dbReference>
<proteinExistence type="predicted"/>